<feature type="domain" description="F5/8 type C" evidence="1">
    <location>
        <begin position="57"/>
        <end position="167"/>
    </location>
</feature>
<evidence type="ECO:0000313" key="3">
    <source>
        <dbReference type="Proteomes" id="UP000733379"/>
    </source>
</evidence>
<dbReference type="Gene3D" id="2.60.120.260">
    <property type="entry name" value="Galactose-binding domain-like"/>
    <property type="match status" value="1"/>
</dbReference>
<keyword evidence="3" id="KW-1185">Reference proteome</keyword>
<reference evidence="2 3" key="1">
    <citation type="submission" date="2021-06" db="EMBL/GenBank/DDBJ databases">
        <title>Actinomycetes sequencing.</title>
        <authorList>
            <person name="Shan Q."/>
        </authorList>
    </citation>
    <scope>NUCLEOTIDE SEQUENCE [LARGE SCALE GENOMIC DNA]</scope>
    <source>
        <strain evidence="2 3">NEAU-G5</strain>
    </source>
</reference>
<comment type="caution">
    <text evidence="2">The sequence shown here is derived from an EMBL/GenBank/DDBJ whole genome shotgun (WGS) entry which is preliminary data.</text>
</comment>
<dbReference type="EMBL" id="JAHKNI010000018">
    <property type="protein sequence ID" value="MBU3067001.1"/>
    <property type="molecule type" value="Genomic_DNA"/>
</dbReference>
<dbReference type="PROSITE" id="PS50022">
    <property type="entry name" value="FA58C_3"/>
    <property type="match status" value="1"/>
</dbReference>
<proteinExistence type="predicted"/>
<dbReference type="Pfam" id="PF00754">
    <property type="entry name" value="F5_F8_type_C"/>
    <property type="match status" value="1"/>
</dbReference>
<gene>
    <name evidence="2" type="ORF">KO481_36460</name>
</gene>
<organism evidence="2 3">
    <name type="scientific">Nocardia albiluteola</name>
    <dbReference type="NCBI Taxonomy" id="2842303"/>
    <lineage>
        <taxon>Bacteria</taxon>
        <taxon>Bacillati</taxon>
        <taxon>Actinomycetota</taxon>
        <taxon>Actinomycetes</taxon>
        <taxon>Mycobacteriales</taxon>
        <taxon>Nocardiaceae</taxon>
        <taxon>Nocardia</taxon>
    </lineage>
</organism>
<evidence type="ECO:0000259" key="1">
    <source>
        <dbReference type="PROSITE" id="PS50022"/>
    </source>
</evidence>
<dbReference type="InterPro" id="IPR000421">
    <property type="entry name" value="FA58C"/>
</dbReference>
<dbReference type="InterPro" id="IPR008979">
    <property type="entry name" value="Galactose-bd-like_sf"/>
</dbReference>
<accession>A0ABS6BC14</accession>
<dbReference type="RefSeq" id="WP_215923091.1">
    <property type="nucleotide sequence ID" value="NZ_JAHKNI010000018.1"/>
</dbReference>
<sequence>MTAVRERIPLSAPDLMTAVRARIPLRAPDLTGGSPGEVIVDRALGTQPPYLPRYMLDNSQGTYWLSQNNLFPNHTITIDLLTVAPVRGVRILFGDTHGRYGGSGRSYLQSSIDGNTWSPLPTVEPAPSVEIPLSPPVSARYVRLHWAFIDREDKLAIRSFHVDVPGSGGTEPQLRDFAPDRVAIGTDEAVTLSWRGDAAWFQLYWADRTEDVTDVPAGPDGLRRWTSPRLRTTTGFMIQAGGELGDGTRTTRTLTTAVAVRGGDDSIRSADVARTLRVGDTRDSILLTPERADFAVPTSLGELTVQGSLTAGDLTLTASTPAAVQVSHALRARNLRVTESLTRSGTQTIQAVGSQRPVGTSAPFTAPRDGFLHITNAHATLDTPFGVYSRRYTLRPGQSMTVPMVAGTRCEFDPNPMRVYWIPLGKDV</sequence>
<protein>
    <submittedName>
        <fullName evidence="2">Discoidin domain-containing protein</fullName>
    </submittedName>
</protein>
<evidence type="ECO:0000313" key="2">
    <source>
        <dbReference type="EMBL" id="MBU3067001.1"/>
    </source>
</evidence>
<dbReference type="SUPFAM" id="SSF49785">
    <property type="entry name" value="Galactose-binding domain-like"/>
    <property type="match status" value="1"/>
</dbReference>
<name>A0ABS6BC14_9NOCA</name>
<dbReference type="Proteomes" id="UP000733379">
    <property type="component" value="Unassembled WGS sequence"/>
</dbReference>